<proteinExistence type="predicted"/>
<protein>
    <submittedName>
        <fullName evidence="1">Uncharacterized protein</fullName>
    </submittedName>
</protein>
<dbReference type="Proteomes" id="UP000004995">
    <property type="component" value="Unassembled WGS sequence"/>
</dbReference>
<dbReference type="HOGENOM" id="CLU_2780650_0_0_1"/>
<dbReference type="Gramene" id="KQL13614">
    <property type="protein sequence ID" value="KQL13614"/>
    <property type="gene ID" value="SETIT_023910mg"/>
</dbReference>
<dbReference type="AlphaFoldDB" id="K3ZBI9"/>
<organism evidence="1 2">
    <name type="scientific">Setaria italica</name>
    <name type="common">Foxtail millet</name>
    <name type="synonym">Panicum italicum</name>
    <dbReference type="NCBI Taxonomy" id="4555"/>
    <lineage>
        <taxon>Eukaryota</taxon>
        <taxon>Viridiplantae</taxon>
        <taxon>Streptophyta</taxon>
        <taxon>Embryophyta</taxon>
        <taxon>Tracheophyta</taxon>
        <taxon>Spermatophyta</taxon>
        <taxon>Magnoliopsida</taxon>
        <taxon>Liliopsida</taxon>
        <taxon>Poales</taxon>
        <taxon>Poaceae</taxon>
        <taxon>PACMAD clade</taxon>
        <taxon>Panicoideae</taxon>
        <taxon>Panicodae</taxon>
        <taxon>Paniceae</taxon>
        <taxon>Cenchrinae</taxon>
        <taxon>Setaria</taxon>
    </lineage>
</organism>
<sequence>MLLHKFNKSTSFFMGKSKKLVCVTTDLHSCADTIHGTMVLWSMHWQPNLSRIITGLTHITSCLNTKFLI</sequence>
<dbReference type="EnsemblPlants" id="KQL13614">
    <property type="protein sequence ID" value="KQL13614"/>
    <property type="gene ID" value="SETIT_023910mg"/>
</dbReference>
<evidence type="ECO:0000313" key="2">
    <source>
        <dbReference type="Proteomes" id="UP000004995"/>
    </source>
</evidence>
<evidence type="ECO:0000313" key="1">
    <source>
        <dbReference type="EnsemblPlants" id="KQL13614"/>
    </source>
</evidence>
<reference evidence="1" key="2">
    <citation type="submission" date="2018-08" db="UniProtKB">
        <authorList>
            <consortium name="EnsemblPlants"/>
        </authorList>
    </citation>
    <scope>IDENTIFICATION</scope>
    <source>
        <strain evidence="1">Yugu1</strain>
    </source>
</reference>
<accession>K3ZBI9</accession>
<dbReference type="EMBL" id="AGNK02001463">
    <property type="status" value="NOT_ANNOTATED_CDS"/>
    <property type="molecule type" value="Genomic_DNA"/>
</dbReference>
<keyword evidence="2" id="KW-1185">Reference proteome</keyword>
<name>K3ZBI9_SETIT</name>
<reference evidence="2" key="1">
    <citation type="journal article" date="2012" name="Nat. Biotechnol.">
        <title>Reference genome sequence of the model plant Setaria.</title>
        <authorList>
            <person name="Bennetzen J.L."/>
            <person name="Schmutz J."/>
            <person name="Wang H."/>
            <person name="Percifield R."/>
            <person name="Hawkins J."/>
            <person name="Pontaroli A.C."/>
            <person name="Estep M."/>
            <person name="Feng L."/>
            <person name="Vaughn J.N."/>
            <person name="Grimwood J."/>
            <person name="Jenkins J."/>
            <person name="Barry K."/>
            <person name="Lindquist E."/>
            <person name="Hellsten U."/>
            <person name="Deshpande S."/>
            <person name="Wang X."/>
            <person name="Wu X."/>
            <person name="Mitros T."/>
            <person name="Triplett J."/>
            <person name="Yang X."/>
            <person name="Ye C.Y."/>
            <person name="Mauro-Herrera M."/>
            <person name="Wang L."/>
            <person name="Li P."/>
            <person name="Sharma M."/>
            <person name="Sharma R."/>
            <person name="Ronald P.C."/>
            <person name="Panaud O."/>
            <person name="Kellogg E.A."/>
            <person name="Brutnell T.P."/>
            <person name="Doust A.N."/>
            <person name="Tuskan G.A."/>
            <person name="Rokhsar D."/>
            <person name="Devos K.M."/>
        </authorList>
    </citation>
    <scope>NUCLEOTIDE SEQUENCE [LARGE SCALE GENOMIC DNA]</scope>
    <source>
        <strain evidence="2">cv. Yugu1</strain>
    </source>
</reference>
<dbReference type="InParanoid" id="K3ZBI9"/>